<gene>
    <name evidence="2" type="ORF">MPL1_08172</name>
</gene>
<keyword evidence="1" id="KW-1133">Transmembrane helix</keyword>
<reference evidence="2 3" key="1">
    <citation type="journal article" date="2013" name="Genome Announc.">
        <title>Draft Genome Sequence of Methylophaga lonarensis MPLT, a Haloalkaliphilic (Non-Methane-Utilizing) Methylotroph.</title>
        <authorList>
            <person name="Shetty S.A."/>
            <person name="Marathe N.P."/>
            <person name="Munot H."/>
            <person name="Antony C.P."/>
            <person name="Dhotre D.P."/>
            <person name="Murrell J.C."/>
            <person name="Shouche Y.S."/>
        </authorList>
    </citation>
    <scope>NUCLEOTIDE SEQUENCE [LARGE SCALE GENOMIC DNA]</scope>
    <source>
        <strain evidence="2 3">MPL</strain>
    </source>
</reference>
<feature type="transmembrane region" description="Helical" evidence="1">
    <location>
        <begin position="91"/>
        <end position="109"/>
    </location>
</feature>
<evidence type="ECO:0000313" key="2">
    <source>
        <dbReference type="EMBL" id="EMR12827.1"/>
    </source>
</evidence>
<dbReference type="InterPro" id="IPR019099">
    <property type="entry name" value="Uncharacterised_PGPGW_TM"/>
</dbReference>
<protein>
    <recommendedName>
        <fullName evidence="4">Transmembrane protein (PGPGW)</fullName>
    </recommendedName>
</protein>
<evidence type="ECO:0008006" key="4">
    <source>
        <dbReference type="Google" id="ProtNLM"/>
    </source>
</evidence>
<organism evidence="2 3">
    <name type="scientific">Methylophaga lonarensis MPL</name>
    <dbReference type="NCBI Taxonomy" id="1286106"/>
    <lineage>
        <taxon>Bacteria</taxon>
        <taxon>Pseudomonadati</taxon>
        <taxon>Pseudomonadota</taxon>
        <taxon>Gammaproteobacteria</taxon>
        <taxon>Thiotrichales</taxon>
        <taxon>Piscirickettsiaceae</taxon>
        <taxon>Methylophaga</taxon>
    </lineage>
</organism>
<dbReference type="STRING" id="1286106.MPL1_08172"/>
<keyword evidence="1" id="KW-0812">Transmembrane</keyword>
<comment type="caution">
    <text evidence="2">The sequence shown here is derived from an EMBL/GenBank/DDBJ whole genome shotgun (WGS) entry which is preliminary data.</text>
</comment>
<dbReference type="EMBL" id="APHR01000040">
    <property type="protein sequence ID" value="EMR12827.1"/>
    <property type="molecule type" value="Genomic_DNA"/>
</dbReference>
<dbReference type="PATRIC" id="fig|1286106.3.peg.1639"/>
<dbReference type="Pfam" id="PF09656">
    <property type="entry name" value="PGPGW"/>
    <property type="match status" value="1"/>
</dbReference>
<accession>M7P026</accession>
<dbReference type="RefSeq" id="WP_009726618.1">
    <property type="nucleotide sequence ID" value="NZ_APHR01000040.1"/>
</dbReference>
<keyword evidence="1" id="KW-0472">Membrane</keyword>
<proteinExistence type="predicted"/>
<evidence type="ECO:0000313" key="3">
    <source>
        <dbReference type="Proteomes" id="UP000012019"/>
    </source>
</evidence>
<feature type="transmembrane region" description="Helical" evidence="1">
    <location>
        <begin position="12"/>
        <end position="39"/>
    </location>
</feature>
<sequence>MDYLIEILTSPTVMWSLGIASVLGFVGSLILIPWLVVRIPVDYFSDKERHQIPWAEQHPLIRWILLVMKNLLGMVFLIMGLVMLVLPGQGLLTILIALFLLNFPGKYRLERKIFMMSSVRQAVDWLRNRAGKPPLRFDQ</sequence>
<feature type="transmembrane region" description="Helical" evidence="1">
    <location>
        <begin position="60"/>
        <end position="85"/>
    </location>
</feature>
<keyword evidence="3" id="KW-1185">Reference proteome</keyword>
<dbReference type="eggNOG" id="ENOG5032ZM7">
    <property type="taxonomic scope" value="Bacteria"/>
</dbReference>
<evidence type="ECO:0000256" key="1">
    <source>
        <dbReference type="SAM" id="Phobius"/>
    </source>
</evidence>
<name>M7P026_9GAMM</name>
<dbReference type="AlphaFoldDB" id="M7P026"/>
<dbReference type="Proteomes" id="UP000012019">
    <property type="component" value="Unassembled WGS sequence"/>
</dbReference>
<dbReference type="OrthoDB" id="9800130at2"/>